<dbReference type="Pfam" id="PF13511">
    <property type="entry name" value="DUF4124"/>
    <property type="match status" value="1"/>
</dbReference>
<accession>A0A1T0CI17</accession>
<reference evidence="4 5" key="1">
    <citation type="submission" date="2017-02" db="EMBL/GenBank/DDBJ databases">
        <title>Draft genome sequence of Moraxella lincolnii CCUG 9405T type strain.</title>
        <authorList>
            <person name="Salva-Serra F."/>
            <person name="Engstrom-Jakobsson H."/>
            <person name="Thorell K."/>
            <person name="Jaen-Luchoro D."/>
            <person name="Gonzales-Siles L."/>
            <person name="Karlsson R."/>
            <person name="Yazdan S."/>
            <person name="Boulund F."/>
            <person name="Johnning A."/>
            <person name="Engstrand L."/>
            <person name="Kristiansson E."/>
            <person name="Moore E."/>
        </authorList>
    </citation>
    <scope>NUCLEOTIDE SEQUENCE [LARGE SCALE GENOMIC DNA]</scope>
    <source>
        <strain evidence="4 5">CCUG 9405</strain>
    </source>
</reference>
<dbReference type="Proteomes" id="UP000191094">
    <property type="component" value="Unassembled WGS sequence"/>
</dbReference>
<evidence type="ECO:0000313" key="4">
    <source>
        <dbReference type="EMBL" id="OOS21933.1"/>
    </source>
</evidence>
<dbReference type="InterPro" id="IPR025392">
    <property type="entry name" value="DUF4124"/>
</dbReference>
<sequence>MQPNTVNTVSTFSTTLFFALTSMASLTATATPIYKVTDNNGKVIFTDRPNQYQDTASDITSISISPTSATTSTYTPAPASSHHTSATANHQNSQTPKRYQLTFISPSEPTPYRRPAQNIDVQLSVTPSLDATDTVQILLDGQPITQGLTASIPTLELNPGEHTLTAQIISHGDGHPTSTLSQVNQTIYVIQNNLAVQNKRALQRKKAVYDRLPWYQKLYFNLRQDNPFADVAKTP</sequence>
<evidence type="ECO:0000259" key="3">
    <source>
        <dbReference type="Pfam" id="PF13511"/>
    </source>
</evidence>
<organism evidence="4 5">
    <name type="scientific">Lwoffella lincolnii</name>
    <dbReference type="NCBI Taxonomy" id="90241"/>
    <lineage>
        <taxon>Bacteria</taxon>
        <taxon>Pseudomonadati</taxon>
        <taxon>Pseudomonadota</taxon>
        <taxon>Gammaproteobacteria</taxon>
        <taxon>Moraxellales</taxon>
        <taxon>Moraxellaceae</taxon>
        <taxon>Lwoffella</taxon>
    </lineage>
</organism>
<proteinExistence type="predicted"/>
<name>A0A1T0CI17_9GAMM</name>
<dbReference type="AlphaFoldDB" id="A0A1T0CI17"/>
<keyword evidence="2" id="KW-0732">Signal</keyword>
<feature type="compositionally biased region" description="Low complexity" evidence="1">
    <location>
        <begin position="67"/>
        <end position="88"/>
    </location>
</feature>
<evidence type="ECO:0000256" key="2">
    <source>
        <dbReference type="SAM" id="SignalP"/>
    </source>
</evidence>
<dbReference type="OrthoDB" id="6717244at2"/>
<protein>
    <recommendedName>
        <fullName evidence="3">DUF4124 domain-containing protein</fullName>
    </recommendedName>
</protein>
<keyword evidence="5" id="KW-1185">Reference proteome</keyword>
<dbReference type="EMBL" id="MUYT01000004">
    <property type="protein sequence ID" value="OOS21933.1"/>
    <property type="molecule type" value="Genomic_DNA"/>
</dbReference>
<gene>
    <name evidence="4" type="ORF">B0682_04935</name>
</gene>
<feature type="region of interest" description="Disordered" evidence="1">
    <location>
        <begin position="67"/>
        <end position="97"/>
    </location>
</feature>
<evidence type="ECO:0000256" key="1">
    <source>
        <dbReference type="SAM" id="MobiDB-lite"/>
    </source>
</evidence>
<dbReference type="RefSeq" id="WP_078306927.1">
    <property type="nucleotide sequence ID" value="NZ_MUYT01000004.1"/>
</dbReference>
<feature type="signal peptide" evidence="2">
    <location>
        <begin position="1"/>
        <end position="30"/>
    </location>
</feature>
<feature type="chain" id="PRO_5012888042" description="DUF4124 domain-containing protein" evidence="2">
    <location>
        <begin position="31"/>
        <end position="235"/>
    </location>
</feature>
<feature type="domain" description="DUF4124" evidence="3">
    <location>
        <begin position="24"/>
        <end position="76"/>
    </location>
</feature>
<evidence type="ECO:0000313" key="5">
    <source>
        <dbReference type="Proteomes" id="UP000191094"/>
    </source>
</evidence>
<comment type="caution">
    <text evidence="4">The sequence shown here is derived from an EMBL/GenBank/DDBJ whole genome shotgun (WGS) entry which is preliminary data.</text>
</comment>